<sequence length="196" mass="22772">FSSSRGSISEQELLQLSERLYGLDHNRAQPGDIALNPQHRAGPGETGDKRDRSPQPLYKYVNEELFSKPTYASFIKLLDNYQRATGREEEVTAEELREQERFLEEVMKTELMKELFVFLQGKERYSSEQEFAQHLEEMWFGLYSRGDGEPDSSGFEHVFAGEVKKGKVSGFHNWIRFYLLEKQGLLNYFSHSFDGP</sequence>
<evidence type="ECO:0000256" key="7">
    <source>
        <dbReference type="ARBA" id="ARBA00022723"/>
    </source>
</evidence>
<dbReference type="InterPro" id="IPR018998">
    <property type="entry name" value="EndoU_C"/>
</dbReference>
<comment type="caution">
    <text evidence="18">The sequence shown here is derived from an EMBL/GenBank/DDBJ whole genome shotgun (WGS) entry which is preliminary data.</text>
</comment>
<accession>A0A851UWR3</accession>
<evidence type="ECO:0000313" key="18">
    <source>
        <dbReference type="EMBL" id="NXD32279.1"/>
    </source>
</evidence>
<keyword evidence="19" id="KW-1185">Reference proteome</keyword>
<evidence type="ECO:0000256" key="11">
    <source>
        <dbReference type="ARBA" id="ARBA00022884"/>
    </source>
</evidence>
<dbReference type="GO" id="GO:0016787">
    <property type="term" value="F:hydrolase activity"/>
    <property type="evidence" value="ECO:0007669"/>
    <property type="project" value="UniProtKB-KW"/>
</dbReference>
<dbReference type="SUPFAM" id="SSF142877">
    <property type="entry name" value="EndoU-like"/>
    <property type="match status" value="1"/>
</dbReference>
<evidence type="ECO:0000256" key="4">
    <source>
        <dbReference type="ARBA" id="ARBA00011245"/>
    </source>
</evidence>
<keyword evidence="12 15" id="KW-0464">Manganese</keyword>
<dbReference type="GO" id="GO:0016829">
    <property type="term" value="F:lyase activity"/>
    <property type="evidence" value="ECO:0007669"/>
    <property type="project" value="UniProtKB-KW"/>
</dbReference>
<dbReference type="InterPro" id="IPR039787">
    <property type="entry name" value="ENDOU"/>
</dbReference>
<evidence type="ECO:0000256" key="1">
    <source>
        <dbReference type="ARBA" id="ARBA00001936"/>
    </source>
</evidence>
<dbReference type="AlphaFoldDB" id="A0A851UWR3"/>
<feature type="domain" description="EndoU" evidence="17">
    <location>
        <begin position="9"/>
        <end position="196"/>
    </location>
</feature>
<feature type="non-terminal residue" evidence="18">
    <location>
        <position position="1"/>
    </location>
</feature>
<evidence type="ECO:0000256" key="12">
    <source>
        <dbReference type="ARBA" id="ARBA00023211"/>
    </source>
</evidence>
<keyword evidence="5" id="KW-0964">Secreted</keyword>
<evidence type="ECO:0000256" key="8">
    <source>
        <dbReference type="ARBA" id="ARBA00022729"/>
    </source>
</evidence>
<evidence type="ECO:0000256" key="2">
    <source>
        <dbReference type="ARBA" id="ARBA00004613"/>
    </source>
</evidence>
<evidence type="ECO:0000256" key="15">
    <source>
        <dbReference type="RuleBase" id="RU367085"/>
    </source>
</evidence>
<feature type="region of interest" description="Disordered" evidence="16">
    <location>
        <begin position="27"/>
        <end position="54"/>
    </location>
</feature>
<evidence type="ECO:0000256" key="16">
    <source>
        <dbReference type="SAM" id="MobiDB-lite"/>
    </source>
</evidence>
<comment type="similarity">
    <text evidence="3 15">Belongs to the ENDOU family.</text>
</comment>
<name>A0A851UWR3_9PASS</name>
<dbReference type="EMBL" id="WBNG01004448">
    <property type="protein sequence ID" value="NXD32279.1"/>
    <property type="molecule type" value="Genomic_DNA"/>
</dbReference>
<organism evidence="18 19">
    <name type="scientific">Elachura formosa</name>
    <name type="common">spotted wren-babbler</name>
    <dbReference type="NCBI Taxonomy" id="1463973"/>
    <lineage>
        <taxon>Eukaryota</taxon>
        <taxon>Metazoa</taxon>
        <taxon>Chordata</taxon>
        <taxon>Craniata</taxon>
        <taxon>Vertebrata</taxon>
        <taxon>Euteleostomi</taxon>
        <taxon>Archelosauria</taxon>
        <taxon>Archosauria</taxon>
        <taxon>Dinosauria</taxon>
        <taxon>Saurischia</taxon>
        <taxon>Theropoda</taxon>
        <taxon>Coelurosauria</taxon>
        <taxon>Aves</taxon>
        <taxon>Neognathae</taxon>
        <taxon>Neoaves</taxon>
        <taxon>Telluraves</taxon>
        <taxon>Australaves</taxon>
        <taxon>Passeriformes</taxon>
        <taxon>Elachuridae</taxon>
        <taxon>Elachura</taxon>
    </lineage>
</organism>
<evidence type="ECO:0000256" key="6">
    <source>
        <dbReference type="ARBA" id="ARBA00022722"/>
    </source>
</evidence>
<evidence type="ECO:0000256" key="3">
    <source>
        <dbReference type="ARBA" id="ARBA00010168"/>
    </source>
</evidence>
<dbReference type="PROSITE" id="PS51959">
    <property type="entry name" value="ENDOU"/>
    <property type="match status" value="1"/>
</dbReference>
<comment type="catalytic activity">
    <reaction evidence="14">
        <text>ribonucleotidyl-uridine-RNA = a 5'-end dephospho-uridine-RNA + a 3'-end 2',3'-cyclophospho-ribonucleotide-RNA</text>
        <dbReference type="Rhea" id="RHEA:67792"/>
        <dbReference type="Rhea" id="RHEA-COMP:10464"/>
        <dbReference type="Rhea" id="RHEA-COMP:17354"/>
        <dbReference type="Rhea" id="RHEA-COMP:17356"/>
        <dbReference type="ChEBI" id="CHEBI:83064"/>
        <dbReference type="ChEBI" id="CHEBI:173117"/>
        <dbReference type="ChEBI" id="CHEBI:173224"/>
    </reaction>
    <physiologicalReaction direction="left-to-right" evidence="14">
        <dbReference type="Rhea" id="RHEA:67793"/>
    </physiologicalReaction>
</comment>
<evidence type="ECO:0000256" key="14">
    <source>
        <dbReference type="ARBA" id="ARBA00048688"/>
    </source>
</evidence>
<evidence type="ECO:0000256" key="5">
    <source>
        <dbReference type="ARBA" id="ARBA00022525"/>
    </source>
</evidence>
<comment type="cofactor">
    <cofactor evidence="1 15">
        <name>Mn(2+)</name>
        <dbReference type="ChEBI" id="CHEBI:29035"/>
    </cofactor>
</comment>
<keyword evidence="11 15" id="KW-0694">RNA-binding</keyword>
<dbReference type="PANTHER" id="PTHR12439">
    <property type="entry name" value="PLACENTAL PROTEIN 11-RELATED"/>
    <property type="match status" value="1"/>
</dbReference>
<gene>
    <name evidence="18" type="primary">Endou</name>
    <name evidence="18" type="ORF">ELAFOR_R02835</name>
</gene>
<evidence type="ECO:0000256" key="10">
    <source>
        <dbReference type="ARBA" id="ARBA00022801"/>
    </source>
</evidence>
<dbReference type="GO" id="GO:0046872">
    <property type="term" value="F:metal ion binding"/>
    <property type="evidence" value="ECO:0007669"/>
    <property type="project" value="UniProtKB-UniRule"/>
</dbReference>
<dbReference type="EC" id="4.6.1.-" evidence="15"/>
<dbReference type="InterPro" id="IPR037227">
    <property type="entry name" value="EndoU-like"/>
</dbReference>
<dbReference type="OrthoDB" id="430326at2759"/>
<comment type="subcellular location">
    <subcellularLocation>
        <location evidence="2">Secreted</location>
    </subcellularLocation>
</comment>
<keyword evidence="13" id="KW-0456">Lyase</keyword>
<proteinExistence type="inferred from homology"/>
<evidence type="ECO:0000256" key="13">
    <source>
        <dbReference type="ARBA" id="ARBA00023239"/>
    </source>
</evidence>
<feature type="non-terminal residue" evidence="18">
    <location>
        <position position="196"/>
    </location>
</feature>
<protein>
    <recommendedName>
        <fullName evidence="15">Uridylate-specific endoribonuclease</fullName>
        <ecNumber evidence="15">4.6.1.-</ecNumber>
    </recommendedName>
</protein>
<keyword evidence="6 15" id="KW-0540">Nuclease</keyword>
<dbReference type="GO" id="GO:0004521">
    <property type="term" value="F:RNA endonuclease activity"/>
    <property type="evidence" value="ECO:0007669"/>
    <property type="project" value="UniProtKB-UniRule"/>
</dbReference>
<evidence type="ECO:0000259" key="17">
    <source>
        <dbReference type="PROSITE" id="PS51959"/>
    </source>
</evidence>
<dbReference type="GO" id="GO:0003723">
    <property type="term" value="F:RNA binding"/>
    <property type="evidence" value="ECO:0007669"/>
    <property type="project" value="UniProtKB-UniRule"/>
</dbReference>
<keyword evidence="7 15" id="KW-0479">Metal-binding</keyword>
<dbReference type="GO" id="GO:0005576">
    <property type="term" value="C:extracellular region"/>
    <property type="evidence" value="ECO:0007669"/>
    <property type="project" value="UniProtKB-SubCell"/>
</dbReference>
<keyword evidence="10 15" id="KW-0378">Hydrolase</keyword>
<keyword evidence="8" id="KW-0732">Signal</keyword>
<dbReference type="Proteomes" id="UP000623542">
    <property type="component" value="Unassembled WGS sequence"/>
</dbReference>
<comment type="subunit">
    <text evidence="4 15">Monomer.</text>
</comment>
<reference evidence="18" key="1">
    <citation type="submission" date="2019-09" db="EMBL/GenBank/DDBJ databases">
        <title>Bird 10,000 Genomes (B10K) Project - Family phase.</title>
        <authorList>
            <person name="Zhang G."/>
        </authorList>
    </citation>
    <scope>NUCLEOTIDE SEQUENCE</scope>
    <source>
        <strain evidence="18">B10K-IZCAS-20218</strain>
        <tissue evidence="18">Blood</tissue>
    </source>
</reference>
<evidence type="ECO:0000256" key="9">
    <source>
        <dbReference type="ARBA" id="ARBA00022759"/>
    </source>
</evidence>
<evidence type="ECO:0000313" key="19">
    <source>
        <dbReference type="Proteomes" id="UP000623542"/>
    </source>
</evidence>
<dbReference type="PANTHER" id="PTHR12439:SF40">
    <property type="entry name" value="URIDYLATE-SPECIFIC ENDORIBONUCLEASE"/>
    <property type="match status" value="1"/>
</dbReference>
<keyword evidence="9 15" id="KW-0255">Endonuclease</keyword>
<dbReference type="CDD" id="cd21159">
    <property type="entry name" value="XendoU"/>
    <property type="match status" value="1"/>
</dbReference>
<dbReference type="Pfam" id="PF09412">
    <property type="entry name" value="XendoU"/>
    <property type="match status" value="1"/>
</dbReference>